<dbReference type="InterPro" id="IPR051827">
    <property type="entry name" value="Cas4_exonuclease"/>
</dbReference>
<evidence type="ECO:0000259" key="12">
    <source>
        <dbReference type="Pfam" id="PF08696"/>
    </source>
</evidence>
<evidence type="ECO:0000256" key="5">
    <source>
        <dbReference type="ARBA" id="ARBA00022741"/>
    </source>
</evidence>
<dbReference type="GO" id="GO:0016787">
    <property type="term" value="F:hydrolase activity"/>
    <property type="evidence" value="ECO:0007669"/>
    <property type="project" value="UniProtKB-KW"/>
</dbReference>
<feature type="compositionally biased region" description="Low complexity" evidence="11">
    <location>
        <begin position="332"/>
        <end position="343"/>
    </location>
</feature>
<gene>
    <name evidence="13" type="ORF">M501DRAFT_406392</name>
</gene>
<feature type="region of interest" description="Disordered" evidence="11">
    <location>
        <begin position="319"/>
        <end position="405"/>
    </location>
</feature>
<dbReference type="GO" id="GO:0004386">
    <property type="term" value="F:helicase activity"/>
    <property type="evidence" value="ECO:0007669"/>
    <property type="project" value="UniProtKB-KW"/>
</dbReference>
<keyword evidence="10" id="KW-0411">Iron-sulfur</keyword>
<proteinExistence type="inferred from homology"/>
<comment type="caution">
    <text evidence="13">The sequence shown here is derived from an EMBL/GenBank/DDBJ whole genome shotgun (WGS) entry which is preliminary data.</text>
</comment>
<dbReference type="InterPro" id="IPR014808">
    <property type="entry name" value="DNA_replication_fac_Dna2_N"/>
</dbReference>
<feature type="compositionally biased region" description="Basic and acidic residues" evidence="11">
    <location>
        <begin position="392"/>
        <end position="403"/>
    </location>
</feature>
<evidence type="ECO:0000256" key="4">
    <source>
        <dbReference type="ARBA" id="ARBA00022723"/>
    </source>
</evidence>
<dbReference type="AlphaFoldDB" id="A0A9P4SGM9"/>
<evidence type="ECO:0000256" key="10">
    <source>
        <dbReference type="ARBA" id="ARBA00023014"/>
    </source>
</evidence>
<evidence type="ECO:0000256" key="7">
    <source>
        <dbReference type="ARBA" id="ARBA00022806"/>
    </source>
</evidence>
<dbReference type="GO" id="GO:0051536">
    <property type="term" value="F:iron-sulfur cluster binding"/>
    <property type="evidence" value="ECO:0007669"/>
    <property type="project" value="UniProtKB-KW"/>
</dbReference>
<keyword evidence="6" id="KW-0378">Hydrolase</keyword>
<feature type="region of interest" description="Disordered" evidence="11">
    <location>
        <begin position="271"/>
        <end position="307"/>
    </location>
</feature>
<dbReference type="OrthoDB" id="6513042at2759"/>
<dbReference type="Proteomes" id="UP000799429">
    <property type="component" value="Unassembled WGS sequence"/>
</dbReference>
<feature type="compositionally biased region" description="Polar residues" evidence="11">
    <location>
        <begin position="370"/>
        <end position="391"/>
    </location>
</feature>
<dbReference type="GO" id="GO:0046872">
    <property type="term" value="F:metal ion binding"/>
    <property type="evidence" value="ECO:0007669"/>
    <property type="project" value="UniProtKB-KW"/>
</dbReference>
<feature type="region of interest" description="Disordered" evidence="11">
    <location>
        <begin position="153"/>
        <end position="186"/>
    </location>
</feature>
<feature type="domain" description="DNA replication factor Dna2 N-terminal" evidence="12">
    <location>
        <begin position="605"/>
        <end position="806"/>
    </location>
</feature>
<feature type="region of interest" description="Disordered" evidence="11">
    <location>
        <begin position="450"/>
        <end position="469"/>
    </location>
</feature>
<dbReference type="PANTHER" id="PTHR36531:SF6">
    <property type="entry name" value="DNA REPLICATION ATP-DEPENDENT HELICASE_NUCLEASE DNA2"/>
    <property type="match status" value="1"/>
</dbReference>
<dbReference type="EMBL" id="MU006090">
    <property type="protein sequence ID" value="KAF2842318.1"/>
    <property type="molecule type" value="Genomic_DNA"/>
</dbReference>
<dbReference type="PANTHER" id="PTHR36531">
    <property type="entry name" value="CRISPR-ASSOCIATED EXONUCLEASE CAS4"/>
    <property type="match status" value="1"/>
</dbReference>
<feature type="region of interest" description="Disordered" evidence="11">
    <location>
        <begin position="1"/>
        <end position="115"/>
    </location>
</feature>
<keyword evidence="8" id="KW-0067">ATP-binding</keyword>
<keyword evidence="14" id="KW-1185">Reference proteome</keyword>
<organism evidence="13 14">
    <name type="scientific">Patellaria atrata CBS 101060</name>
    <dbReference type="NCBI Taxonomy" id="1346257"/>
    <lineage>
        <taxon>Eukaryota</taxon>
        <taxon>Fungi</taxon>
        <taxon>Dikarya</taxon>
        <taxon>Ascomycota</taxon>
        <taxon>Pezizomycotina</taxon>
        <taxon>Dothideomycetes</taxon>
        <taxon>Dothideomycetes incertae sedis</taxon>
        <taxon>Patellariales</taxon>
        <taxon>Patellariaceae</taxon>
        <taxon>Patellaria</taxon>
    </lineage>
</organism>
<feature type="compositionally biased region" description="Basic and acidic residues" evidence="11">
    <location>
        <begin position="76"/>
        <end position="95"/>
    </location>
</feature>
<keyword evidence="9" id="KW-0408">Iron</keyword>
<protein>
    <submittedName>
        <fullName evidence="13">Dna2-domain-containing protein</fullName>
    </submittedName>
</protein>
<dbReference type="GO" id="GO:0004518">
    <property type="term" value="F:nuclease activity"/>
    <property type="evidence" value="ECO:0007669"/>
    <property type="project" value="UniProtKB-KW"/>
</dbReference>
<dbReference type="GO" id="GO:0005524">
    <property type="term" value="F:ATP binding"/>
    <property type="evidence" value="ECO:0007669"/>
    <property type="project" value="UniProtKB-KW"/>
</dbReference>
<evidence type="ECO:0000313" key="14">
    <source>
        <dbReference type="Proteomes" id="UP000799429"/>
    </source>
</evidence>
<sequence>MSTRQKSFFDQDHRKQKSNKSYWNRGRNSNDLQRTNEQAPKDKMPASPIKASSQSRSKLKAFQFIEGRPMTSSVGENKKNETFHISQKGKEEGKENTMAPGAVANTQSKPPPSTPATRLPLADLIGNIEDIGNDCTGLNISPDERITWAHVQSPDIPGDKATTVRKREKRARSSSPISSSQNDTSAFFPANKEPFDLENMQQSLKTPQADPAAELWNKYALSTTNKGTPLVKTAVFAHLINDSSPHSSATMGSVGGLRRWSSCGLEWPMSKTKRRRTTGRFREHEEDNLPREGLDDAPSVEQNKRSKVGLLVEQIQATMTRSPQFTRNRLHAPSSSSPLPEAATFHPDDNISPLQRLAPIRESKSDEAVNLSTSFRRPPSQQDGMDSTYPSKSREPQKNKSFEFDDGELDDAIFDAVDETAMSQTLSFEPDPTVSAHTNDYVDTALNTTSGYHNQTATPAPDVASDSFSDGEDLFAADMENIASLYDMQEDVVTQTANSEQERRNESNEQEDGQGGGLGTSAINDTSSDDEFGGDDIDVDQLAAVEAAATQAFIASGGTQNIQNTRQDGSQAIQRYLILDIVDGEYYDDKGRLRKEKVLAVEEERTKLIKAIALRDSWAGSPCTKGSYVHVIGNFTHTGECLITDSDNMLILHPDHLISATVVADSFGCTRRAVLQDRVKATSNTNAPQLYGHILHELFQEAMKANRWDTNWLMNTIEKIVSRHLESIAEIRYTVPHVLDHLKSKLPELQSWAAIFVKPVPTNNAKVQERNGKHITMAINKLLDVEEHVWSPTYGLKGNIDATVQAVMDDEDGRRTLTVPLEVKTGRNSNASHRAQTALYTLLLSDRYGLSQIVHQTLHLD</sequence>
<feature type="compositionally biased region" description="Basic and acidic residues" evidence="11">
    <location>
        <begin position="280"/>
        <end position="294"/>
    </location>
</feature>
<evidence type="ECO:0000256" key="9">
    <source>
        <dbReference type="ARBA" id="ARBA00023004"/>
    </source>
</evidence>
<keyword evidence="7" id="KW-0347">Helicase</keyword>
<feature type="compositionally biased region" description="Acidic residues" evidence="11">
    <location>
        <begin position="527"/>
        <end position="536"/>
    </location>
</feature>
<feature type="region of interest" description="Disordered" evidence="11">
    <location>
        <begin position="493"/>
        <end position="536"/>
    </location>
</feature>
<keyword evidence="4" id="KW-0479">Metal-binding</keyword>
<evidence type="ECO:0000256" key="11">
    <source>
        <dbReference type="SAM" id="MobiDB-lite"/>
    </source>
</evidence>
<evidence type="ECO:0000256" key="3">
    <source>
        <dbReference type="ARBA" id="ARBA00022722"/>
    </source>
</evidence>
<evidence type="ECO:0000256" key="1">
    <source>
        <dbReference type="ARBA" id="ARBA00001966"/>
    </source>
</evidence>
<keyword evidence="5" id="KW-0547">Nucleotide-binding</keyword>
<evidence type="ECO:0000313" key="13">
    <source>
        <dbReference type="EMBL" id="KAF2842318.1"/>
    </source>
</evidence>
<dbReference type="InterPro" id="IPR011604">
    <property type="entry name" value="PDDEXK-like_dom_sf"/>
</dbReference>
<comment type="similarity">
    <text evidence="2">Belongs to the DNA2/NAM7 helicase family.</text>
</comment>
<dbReference type="Gene3D" id="3.90.320.10">
    <property type="match status" value="1"/>
</dbReference>
<evidence type="ECO:0000256" key="2">
    <source>
        <dbReference type="ARBA" id="ARBA00007913"/>
    </source>
</evidence>
<keyword evidence="3" id="KW-0540">Nuclease</keyword>
<feature type="compositionally biased region" description="Basic residues" evidence="11">
    <location>
        <begin position="163"/>
        <end position="172"/>
    </location>
</feature>
<dbReference type="CDD" id="cd22318">
    <property type="entry name" value="DNA2_N-like"/>
    <property type="match status" value="1"/>
</dbReference>
<evidence type="ECO:0000256" key="8">
    <source>
        <dbReference type="ARBA" id="ARBA00022840"/>
    </source>
</evidence>
<reference evidence="13" key="1">
    <citation type="journal article" date="2020" name="Stud. Mycol.">
        <title>101 Dothideomycetes genomes: a test case for predicting lifestyles and emergence of pathogens.</title>
        <authorList>
            <person name="Haridas S."/>
            <person name="Albert R."/>
            <person name="Binder M."/>
            <person name="Bloem J."/>
            <person name="Labutti K."/>
            <person name="Salamov A."/>
            <person name="Andreopoulos B."/>
            <person name="Baker S."/>
            <person name="Barry K."/>
            <person name="Bills G."/>
            <person name="Bluhm B."/>
            <person name="Cannon C."/>
            <person name="Castanera R."/>
            <person name="Culley D."/>
            <person name="Daum C."/>
            <person name="Ezra D."/>
            <person name="Gonzalez J."/>
            <person name="Henrissat B."/>
            <person name="Kuo A."/>
            <person name="Liang C."/>
            <person name="Lipzen A."/>
            <person name="Lutzoni F."/>
            <person name="Magnuson J."/>
            <person name="Mondo S."/>
            <person name="Nolan M."/>
            <person name="Ohm R."/>
            <person name="Pangilinan J."/>
            <person name="Park H.-J."/>
            <person name="Ramirez L."/>
            <person name="Alfaro M."/>
            <person name="Sun H."/>
            <person name="Tritt A."/>
            <person name="Yoshinaga Y."/>
            <person name="Zwiers L.-H."/>
            <person name="Turgeon B."/>
            <person name="Goodwin S."/>
            <person name="Spatafora J."/>
            <person name="Crous P."/>
            <person name="Grigoriev I."/>
        </authorList>
    </citation>
    <scope>NUCLEOTIDE SEQUENCE</scope>
    <source>
        <strain evidence="13">CBS 101060</strain>
    </source>
</reference>
<name>A0A9P4SGM9_9PEZI</name>
<feature type="compositionally biased region" description="Polar residues" evidence="11">
    <location>
        <begin position="19"/>
        <end position="38"/>
    </location>
</feature>
<comment type="cofactor">
    <cofactor evidence="1">
        <name>[4Fe-4S] cluster</name>
        <dbReference type="ChEBI" id="CHEBI:49883"/>
    </cofactor>
</comment>
<accession>A0A9P4SGM9</accession>
<evidence type="ECO:0000256" key="6">
    <source>
        <dbReference type="ARBA" id="ARBA00022801"/>
    </source>
</evidence>
<dbReference type="Pfam" id="PF08696">
    <property type="entry name" value="Dna2"/>
    <property type="match status" value="1"/>
</dbReference>